<evidence type="ECO:0000313" key="3">
    <source>
        <dbReference type="Proteomes" id="UP000274358"/>
    </source>
</evidence>
<feature type="chain" id="PRO_5019322843" evidence="1">
    <location>
        <begin position="22"/>
        <end position="127"/>
    </location>
</feature>
<sequence>MARSKPVVGLALLCMTGAVLAANPPGHVVSQVVSSPPATQPPMVDGFGPAVNAGTLQRYSGGNSLVQNNQTLTGTVTGDTASQVSTGTNSIGGGAFSGAAGLPSVVQNTGNNVLIQNAVIVNVQLKP</sequence>
<reference evidence="2 3" key="1">
    <citation type="submission" date="2018-12" db="EMBL/GenBank/DDBJ databases">
        <title>Dyella dinghuensis sp. nov. DHOA06 and Dyella choica sp. nov. 4M-K27, isolated from forest soil.</title>
        <authorList>
            <person name="Qiu L.-H."/>
            <person name="Gao Z.-H."/>
        </authorList>
    </citation>
    <scope>NUCLEOTIDE SEQUENCE [LARGE SCALE GENOMIC DNA]</scope>
    <source>
        <strain evidence="2 3">4M-K27</strain>
    </source>
</reference>
<feature type="signal peptide" evidence="1">
    <location>
        <begin position="1"/>
        <end position="21"/>
    </location>
</feature>
<protein>
    <submittedName>
        <fullName evidence="2">Uncharacterized protein</fullName>
    </submittedName>
</protein>
<keyword evidence="1" id="KW-0732">Signal</keyword>
<accession>A0A432LZW1</accession>
<dbReference type="RefSeq" id="WP_126686984.1">
    <property type="nucleotide sequence ID" value="NZ_RYYV01000031.1"/>
</dbReference>
<proteinExistence type="predicted"/>
<name>A0A432LZW1_9GAMM</name>
<keyword evidence="3" id="KW-1185">Reference proteome</keyword>
<evidence type="ECO:0000313" key="2">
    <source>
        <dbReference type="EMBL" id="RUL69529.1"/>
    </source>
</evidence>
<organism evidence="2 3">
    <name type="scientific">Dyella choica</name>
    <dbReference type="NCBI Taxonomy" id="1927959"/>
    <lineage>
        <taxon>Bacteria</taxon>
        <taxon>Pseudomonadati</taxon>
        <taxon>Pseudomonadota</taxon>
        <taxon>Gammaproteobacteria</taxon>
        <taxon>Lysobacterales</taxon>
        <taxon>Rhodanobacteraceae</taxon>
        <taxon>Dyella</taxon>
    </lineage>
</organism>
<dbReference type="OrthoDB" id="5786382at2"/>
<comment type="caution">
    <text evidence="2">The sequence shown here is derived from an EMBL/GenBank/DDBJ whole genome shotgun (WGS) entry which is preliminary data.</text>
</comment>
<dbReference type="EMBL" id="RYYV01000031">
    <property type="protein sequence ID" value="RUL69529.1"/>
    <property type="molecule type" value="Genomic_DNA"/>
</dbReference>
<gene>
    <name evidence="2" type="ORF">EKH80_22190</name>
</gene>
<dbReference type="AlphaFoldDB" id="A0A432LZW1"/>
<evidence type="ECO:0000256" key="1">
    <source>
        <dbReference type="SAM" id="SignalP"/>
    </source>
</evidence>
<dbReference type="Proteomes" id="UP000274358">
    <property type="component" value="Unassembled WGS sequence"/>
</dbReference>